<dbReference type="EMBL" id="CM042887">
    <property type="protein sequence ID" value="KAI4330105.1"/>
    <property type="molecule type" value="Genomic_DNA"/>
</dbReference>
<dbReference type="Proteomes" id="UP001057402">
    <property type="component" value="Chromosome 8"/>
</dbReference>
<protein>
    <submittedName>
        <fullName evidence="1">Uncharacterized protein</fullName>
    </submittedName>
</protein>
<sequence length="228" mass="24866">MASLAFNPHLTHITRSPVTISNALHFGCHLRAPCRREILLSVFSSSLTGLSSASSSLFHASAEDKSPLLERYTDSAEGFTLLKPSSWVKVDKAGATVLFEEPNKGSSNNAGVVVNPVRLRSLGEFGSAESVAEKLIQAEKRKESTKDAEVIGFGERTGKGGMQVYEFEYRVDSSRGGMKRVFSAAFVNSRKLYLLNITHSDKPESPLDSRTRTMLEQVLHSFDAAPAT</sequence>
<comment type="caution">
    <text evidence="1">The sequence shown here is derived from an EMBL/GenBank/DDBJ whole genome shotgun (WGS) entry which is preliminary data.</text>
</comment>
<reference evidence="2" key="1">
    <citation type="journal article" date="2023" name="Front. Plant Sci.">
        <title>Chromosomal-level genome assembly of Melastoma candidum provides insights into trichome evolution.</title>
        <authorList>
            <person name="Zhong Y."/>
            <person name="Wu W."/>
            <person name="Sun C."/>
            <person name="Zou P."/>
            <person name="Liu Y."/>
            <person name="Dai S."/>
            <person name="Zhou R."/>
        </authorList>
    </citation>
    <scope>NUCLEOTIDE SEQUENCE [LARGE SCALE GENOMIC DNA]</scope>
</reference>
<evidence type="ECO:0000313" key="1">
    <source>
        <dbReference type="EMBL" id="KAI4330105.1"/>
    </source>
</evidence>
<name>A0ACB9N1T4_9MYRT</name>
<proteinExistence type="predicted"/>
<gene>
    <name evidence="1" type="ORF">MLD38_028412</name>
</gene>
<accession>A0ACB9N1T4</accession>
<organism evidence="1 2">
    <name type="scientific">Melastoma candidum</name>
    <dbReference type="NCBI Taxonomy" id="119954"/>
    <lineage>
        <taxon>Eukaryota</taxon>
        <taxon>Viridiplantae</taxon>
        <taxon>Streptophyta</taxon>
        <taxon>Embryophyta</taxon>
        <taxon>Tracheophyta</taxon>
        <taxon>Spermatophyta</taxon>
        <taxon>Magnoliopsida</taxon>
        <taxon>eudicotyledons</taxon>
        <taxon>Gunneridae</taxon>
        <taxon>Pentapetalae</taxon>
        <taxon>rosids</taxon>
        <taxon>malvids</taxon>
        <taxon>Myrtales</taxon>
        <taxon>Melastomataceae</taxon>
        <taxon>Melastomatoideae</taxon>
        <taxon>Melastomateae</taxon>
        <taxon>Melastoma</taxon>
    </lineage>
</organism>
<evidence type="ECO:0000313" key="2">
    <source>
        <dbReference type="Proteomes" id="UP001057402"/>
    </source>
</evidence>
<keyword evidence="2" id="KW-1185">Reference proteome</keyword>